<name>A0ABN0PFA9_STASI</name>
<keyword evidence="1" id="KW-0813">Transport</keyword>
<keyword evidence="2" id="KW-0547">Nucleotide-binding</keyword>
<keyword evidence="6" id="KW-1185">Reference proteome</keyword>
<organism evidence="5 6">
    <name type="scientific">Staphylococcus simulans UMC-CNS-990</name>
    <dbReference type="NCBI Taxonomy" id="1405498"/>
    <lineage>
        <taxon>Bacteria</taxon>
        <taxon>Bacillati</taxon>
        <taxon>Bacillota</taxon>
        <taxon>Bacilli</taxon>
        <taxon>Bacillales</taxon>
        <taxon>Staphylococcaceae</taxon>
        <taxon>Staphylococcus</taxon>
    </lineage>
</organism>
<evidence type="ECO:0000259" key="4">
    <source>
        <dbReference type="PROSITE" id="PS50893"/>
    </source>
</evidence>
<dbReference type="InterPro" id="IPR017871">
    <property type="entry name" value="ABC_transporter-like_CS"/>
</dbReference>
<keyword evidence="3 5" id="KW-0067">ATP-binding</keyword>
<dbReference type="InterPro" id="IPR027417">
    <property type="entry name" value="P-loop_NTPase"/>
</dbReference>
<sequence>MLTIQITHQLKGQLLKLDIQDTVSKIYAIRGPSGVGKTTVLNMIAGLRAADNAYIKVNERVLTDTQSSVNVKIQERHLGYLFQDYQLFPNMTVFQNITFMAQPSEHITALMHQLNISYLQKQYPARLSGGEAQRVALARALSTRPDLLLLDEPFSSLDDATKEESMRLVKRLFDEWQIPIIFVTHSNYEAEQLADEIITLSSVPAE</sequence>
<dbReference type="Gene3D" id="3.40.50.300">
    <property type="entry name" value="P-loop containing nucleotide triphosphate hydrolases"/>
    <property type="match status" value="1"/>
</dbReference>
<dbReference type="EMBL" id="AXDY01000002">
    <property type="protein sequence ID" value="ERS94270.1"/>
    <property type="molecule type" value="Genomic_DNA"/>
</dbReference>
<evidence type="ECO:0000256" key="1">
    <source>
        <dbReference type="ARBA" id="ARBA00022448"/>
    </source>
</evidence>
<dbReference type="InterPro" id="IPR003439">
    <property type="entry name" value="ABC_transporter-like_ATP-bd"/>
</dbReference>
<dbReference type="InterPro" id="IPR050093">
    <property type="entry name" value="ABC_SmlMolc_Importer"/>
</dbReference>
<dbReference type="RefSeq" id="WP_023014993.1">
    <property type="nucleotide sequence ID" value="NZ_AXDY01000002.1"/>
</dbReference>
<dbReference type="GO" id="GO:0005524">
    <property type="term" value="F:ATP binding"/>
    <property type="evidence" value="ECO:0007669"/>
    <property type="project" value="UniProtKB-KW"/>
</dbReference>
<evidence type="ECO:0000313" key="5">
    <source>
        <dbReference type="EMBL" id="ERS94270.1"/>
    </source>
</evidence>
<feature type="domain" description="ABC transporter" evidence="4">
    <location>
        <begin position="4"/>
        <end position="205"/>
    </location>
</feature>
<evidence type="ECO:0000256" key="2">
    <source>
        <dbReference type="ARBA" id="ARBA00022741"/>
    </source>
</evidence>
<dbReference type="Pfam" id="PF00005">
    <property type="entry name" value="ABC_tran"/>
    <property type="match status" value="1"/>
</dbReference>
<dbReference type="PROSITE" id="PS50893">
    <property type="entry name" value="ABC_TRANSPORTER_2"/>
    <property type="match status" value="1"/>
</dbReference>
<dbReference type="PANTHER" id="PTHR42781">
    <property type="entry name" value="SPERMIDINE/PUTRESCINE IMPORT ATP-BINDING PROTEIN POTA"/>
    <property type="match status" value="1"/>
</dbReference>
<dbReference type="SUPFAM" id="SSF52540">
    <property type="entry name" value="P-loop containing nucleoside triphosphate hydrolases"/>
    <property type="match status" value="1"/>
</dbReference>
<evidence type="ECO:0000313" key="6">
    <source>
        <dbReference type="Proteomes" id="UP000017131"/>
    </source>
</evidence>
<accession>A0ABN0PFA9</accession>
<dbReference type="PANTHER" id="PTHR42781:SF4">
    <property type="entry name" value="SPERMIDINE_PUTRESCINE IMPORT ATP-BINDING PROTEIN POTA"/>
    <property type="match status" value="1"/>
</dbReference>
<proteinExistence type="predicted"/>
<dbReference type="SMART" id="SM00382">
    <property type="entry name" value="AAA"/>
    <property type="match status" value="1"/>
</dbReference>
<dbReference type="InterPro" id="IPR003593">
    <property type="entry name" value="AAA+_ATPase"/>
</dbReference>
<gene>
    <name evidence="5" type="ORF">SSIM_02135</name>
</gene>
<protein>
    <submittedName>
        <fullName evidence="5">Molybdenum ABC transporter ATP-binding protein</fullName>
    </submittedName>
</protein>
<reference evidence="5 6" key="1">
    <citation type="journal article" date="2013" name="Genome Announc.">
        <title>Draft Genome Sequence of Staphylococcus simulans UMC-CNS-990, Isolated from a Case of Chronic Bovine Mastitis.</title>
        <authorList>
            <person name="Calcutt M.J."/>
            <person name="Foecking M.F."/>
            <person name="Hsieh H.Y."/>
            <person name="Perry J."/>
            <person name="Stewart G.C."/>
            <person name="Middleton J.R."/>
        </authorList>
    </citation>
    <scope>NUCLEOTIDE SEQUENCE [LARGE SCALE GENOMIC DNA]</scope>
    <source>
        <strain evidence="5 6">UMC-CNS-990</strain>
    </source>
</reference>
<comment type="caution">
    <text evidence="5">The sequence shown here is derived from an EMBL/GenBank/DDBJ whole genome shotgun (WGS) entry which is preliminary data.</text>
</comment>
<dbReference type="Proteomes" id="UP000017131">
    <property type="component" value="Unassembled WGS sequence"/>
</dbReference>
<evidence type="ECO:0000256" key="3">
    <source>
        <dbReference type="ARBA" id="ARBA00022840"/>
    </source>
</evidence>
<dbReference type="PROSITE" id="PS00211">
    <property type="entry name" value="ABC_TRANSPORTER_1"/>
    <property type="match status" value="1"/>
</dbReference>